<evidence type="ECO:0000313" key="3">
    <source>
        <dbReference type="EMBL" id="CAF0894615.1"/>
    </source>
</evidence>
<evidence type="ECO:0000256" key="2">
    <source>
        <dbReference type="SAM" id="MobiDB-lite"/>
    </source>
</evidence>
<feature type="compositionally biased region" description="Polar residues" evidence="2">
    <location>
        <begin position="36"/>
        <end position="49"/>
    </location>
</feature>
<feature type="coiled-coil region" evidence="1">
    <location>
        <begin position="172"/>
        <end position="199"/>
    </location>
</feature>
<reference evidence="3" key="1">
    <citation type="submission" date="2021-02" db="EMBL/GenBank/DDBJ databases">
        <authorList>
            <person name="Nowell W R."/>
        </authorList>
    </citation>
    <scope>NUCLEOTIDE SEQUENCE</scope>
</reference>
<evidence type="ECO:0000313" key="5">
    <source>
        <dbReference type="Proteomes" id="UP000663829"/>
    </source>
</evidence>
<dbReference type="EMBL" id="CAJNOQ010001434">
    <property type="protein sequence ID" value="CAF0894615.1"/>
    <property type="molecule type" value="Genomic_DNA"/>
</dbReference>
<accession>A0A813Z5J9</accession>
<name>A0A813Z5J9_9BILA</name>
<dbReference type="Proteomes" id="UP000663829">
    <property type="component" value="Unassembled WGS sequence"/>
</dbReference>
<comment type="caution">
    <text evidence="3">The sequence shown here is derived from an EMBL/GenBank/DDBJ whole genome shotgun (WGS) entry which is preliminary data.</text>
</comment>
<proteinExistence type="predicted"/>
<evidence type="ECO:0008006" key="6">
    <source>
        <dbReference type="Google" id="ProtNLM"/>
    </source>
</evidence>
<gene>
    <name evidence="3" type="ORF">GPM918_LOCUS8307</name>
    <name evidence="4" type="ORF">SRO942_LOCUS8307</name>
</gene>
<keyword evidence="1" id="KW-0175">Coiled coil</keyword>
<evidence type="ECO:0000313" key="4">
    <source>
        <dbReference type="EMBL" id="CAF3678221.1"/>
    </source>
</evidence>
<feature type="region of interest" description="Disordered" evidence="2">
    <location>
        <begin position="1"/>
        <end position="49"/>
    </location>
</feature>
<organism evidence="3 5">
    <name type="scientific">Didymodactylos carnosus</name>
    <dbReference type="NCBI Taxonomy" id="1234261"/>
    <lineage>
        <taxon>Eukaryota</taxon>
        <taxon>Metazoa</taxon>
        <taxon>Spiralia</taxon>
        <taxon>Gnathifera</taxon>
        <taxon>Rotifera</taxon>
        <taxon>Eurotatoria</taxon>
        <taxon>Bdelloidea</taxon>
        <taxon>Philodinida</taxon>
        <taxon>Philodinidae</taxon>
        <taxon>Didymodactylos</taxon>
    </lineage>
</organism>
<feature type="compositionally biased region" description="Low complexity" evidence="2">
    <location>
        <begin position="12"/>
        <end position="35"/>
    </location>
</feature>
<keyword evidence="5" id="KW-1185">Reference proteome</keyword>
<dbReference type="AlphaFoldDB" id="A0A813Z5J9"/>
<evidence type="ECO:0000256" key="1">
    <source>
        <dbReference type="SAM" id="Coils"/>
    </source>
</evidence>
<dbReference type="EMBL" id="CAJOBC010001434">
    <property type="protein sequence ID" value="CAF3678221.1"/>
    <property type="molecule type" value="Genomic_DNA"/>
</dbReference>
<protein>
    <recommendedName>
        <fullName evidence="6">CCHC-type domain-containing protein</fullName>
    </recommendedName>
</protein>
<dbReference type="Proteomes" id="UP000681722">
    <property type="component" value="Unassembled WGS sequence"/>
</dbReference>
<dbReference type="OrthoDB" id="7553812at2759"/>
<sequence length="467" mass="53021">MRQLARSPPPSLMSLSSQVNNGVSVTSSSTVNSESPLNQRTTANGTTVNSYYNSQQSTVSFEATRYAQSRYPFQPFVVGFSSSNIKEQKVAEDLCVHLKQNRGLDFEFVGVHRPTRGDSHSFAHLYEDLIWPQTLHGQVFSHPSSSSIPPQLSLIVKNVGLHMDFVQVTRDLKEVYENIKNVIRMKNRYQNEIKLVKLEFSKPEQRDEILNHGKIVIDSVTYEAEEFLAPARVLICSKCMGIGHFRKKCQQQDEMCKIRGLICPDLKVHVCSQQQKCIHCGEGHHSNDLKRPKVKEFCSNLTKRLLFVSQVPQTSPGAQFHLSSSDFPPLNAAQRSMITGSNKFYNNMNNNNVILTKLNELNLNIIKLNDKLENAASRSDKFEQFMIDQSNFAIGTEKQITLLSNGIREINVNTKQLDVLYRCHENCLFKVIVPVLNDIIKFMTEQNQKNGNLQSADVGKRLETFSY</sequence>